<organism evidence="1 2">
    <name type="scientific">Streptacidiphilus alkalitolerans</name>
    <dbReference type="NCBI Taxonomy" id="3342712"/>
    <lineage>
        <taxon>Bacteria</taxon>
        <taxon>Bacillati</taxon>
        <taxon>Actinomycetota</taxon>
        <taxon>Actinomycetes</taxon>
        <taxon>Kitasatosporales</taxon>
        <taxon>Streptomycetaceae</taxon>
        <taxon>Streptacidiphilus</taxon>
    </lineage>
</organism>
<sequence>MSETEESVYRCLLRSYENSVQGIAETLGIPVDEAERSVARLSAMDAIEPVALSDDRRYRAVSPALAVQRLVEGHLRDQRARLERLVREDRIVEALVNERRSVGSPLLPTYQAVERVEGIANVRAVIDELTFFARHEGMTTQPHGALSADGIRAARVIDTRVLRRGVRMRTIMAGAALDDPPTVAYLRELTAMGAEIRISKRPFERMLIVDRLTALSPINPDNSALGALVIREPGLVSNLVALFERTWLDGVDIEEAIGPVEPDPDGALTEIERRILVMMGQVDKDDQGARELGISIRTYRKHIADLMLRLGAANRFQAGIQARDRGWL</sequence>
<dbReference type="PROSITE" id="PS50043">
    <property type="entry name" value="HTH_LUXR_2"/>
    <property type="match status" value="1"/>
</dbReference>
<reference evidence="1 2" key="1">
    <citation type="submission" date="2024-09" db="EMBL/GenBank/DDBJ databases">
        <authorList>
            <person name="Lee S.D."/>
        </authorList>
    </citation>
    <scope>NUCLEOTIDE SEQUENCE [LARGE SCALE GENOMIC DNA]</scope>
    <source>
        <strain evidence="1 2">N1-1</strain>
    </source>
</reference>
<protein>
    <submittedName>
        <fullName evidence="1">Helix-turn-helix domain-containing protein</fullName>
    </submittedName>
</protein>
<dbReference type="Proteomes" id="UP001592582">
    <property type="component" value="Unassembled WGS sequence"/>
</dbReference>
<dbReference type="InterPro" id="IPR016032">
    <property type="entry name" value="Sig_transdc_resp-reg_C-effctor"/>
</dbReference>
<dbReference type="PANTHER" id="PTHR34293">
    <property type="entry name" value="HTH-TYPE TRANSCRIPTIONAL REGULATOR TRMBL2"/>
    <property type="match status" value="1"/>
</dbReference>
<gene>
    <name evidence="1" type="ORF">ACEZDG_03205</name>
</gene>
<dbReference type="InterPro" id="IPR000792">
    <property type="entry name" value="Tscrpt_reg_LuxR_C"/>
</dbReference>
<keyword evidence="2" id="KW-1185">Reference proteome</keyword>
<dbReference type="SMART" id="SM00421">
    <property type="entry name" value="HTH_LUXR"/>
    <property type="match status" value="1"/>
</dbReference>
<proteinExistence type="predicted"/>
<name>A0ABV6V3J1_9ACTN</name>
<evidence type="ECO:0000313" key="1">
    <source>
        <dbReference type="EMBL" id="MFC1408285.1"/>
    </source>
</evidence>
<comment type="caution">
    <text evidence="1">The sequence shown here is derived from an EMBL/GenBank/DDBJ whole genome shotgun (WGS) entry which is preliminary data.</text>
</comment>
<dbReference type="InterPro" id="IPR002831">
    <property type="entry name" value="Tscrpt_reg_TrmB_N"/>
</dbReference>
<dbReference type="SUPFAM" id="SSF46894">
    <property type="entry name" value="C-terminal effector domain of the bipartite response regulators"/>
    <property type="match status" value="1"/>
</dbReference>
<evidence type="ECO:0000313" key="2">
    <source>
        <dbReference type="Proteomes" id="UP001592582"/>
    </source>
</evidence>
<dbReference type="PANTHER" id="PTHR34293:SF1">
    <property type="entry name" value="HTH-TYPE TRANSCRIPTIONAL REGULATOR TRMBL2"/>
    <property type="match status" value="1"/>
</dbReference>
<dbReference type="EMBL" id="JBHEZX010000001">
    <property type="protein sequence ID" value="MFC1408285.1"/>
    <property type="molecule type" value="Genomic_DNA"/>
</dbReference>
<dbReference type="Gene3D" id="1.10.10.10">
    <property type="entry name" value="Winged helix-like DNA-binding domain superfamily/Winged helix DNA-binding domain"/>
    <property type="match status" value="2"/>
</dbReference>
<dbReference type="InterPro" id="IPR051797">
    <property type="entry name" value="TrmB-like"/>
</dbReference>
<dbReference type="Pfam" id="PF01978">
    <property type="entry name" value="TrmB"/>
    <property type="match status" value="1"/>
</dbReference>
<accession>A0ABV6V3J1</accession>
<dbReference type="InterPro" id="IPR036388">
    <property type="entry name" value="WH-like_DNA-bd_sf"/>
</dbReference>